<name>A0A2N6P2H7_BEABA</name>
<dbReference type="EMBL" id="MRVG01000001">
    <property type="protein sequence ID" value="PMB73716.1"/>
    <property type="molecule type" value="Genomic_DNA"/>
</dbReference>
<evidence type="ECO:0000313" key="1">
    <source>
        <dbReference type="EMBL" id="PMB73716.1"/>
    </source>
</evidence>
<comment type="caution">
    <text evidence="1">The sequence shown here is derived from an EMBL/GenBank/DDBJ whole genome shotgun (WGS) entry which is preliminary data.</text>
</comment>
<sequence>MILNRYLVSSKAAARALKLWLSILVPQHDLIIKLLAKRLILQISRVEDVVETPPHSARVPRPAALQHPVTEPAAGLVSRDDAVHAHLDVGWDVEIGDGPTDNDLDEQRAEREDDEVDGALRGVGRVERFVQVVFCDEGRFGRERAGEEADVGAEKDKVVQGDDAGQPGCLVQVQDARRNGEGDLELSFVVQVHAAVHRLIE</sequence>
<protein>
    <submittedName>
        <fullName evidence="1">Uncharacterized protein</fullName>
    </submittedName>
</protein>
<dbReference type="AlphaFoldDB" id="A0A2N6P2H7"/>
<proteinExistence type="predicted"/>
<accession>A0A2N6P2H7</accession>
<dbReference type="Proteomes" id="UP000235728">
    <property type="component" value="Unassembled WGS sequence"/>
</dbReference>
<reference evidence="1 2" key="1">
    <citation type="journal article" date="2016" name="Appl. Microbiol. Biotechnol.">
        <title>Characterization of T-DNA insertion mutants with decreased virulence in the entomopathogenic fungus Beauveria bassiana JEF-007.</title>
        <authorList>
            <person name="Kim S."/>
            <person name="Lee S.J."/>
            <person name="Nai Y.S."/>
            <person name="Yu J.S."/>
            <person name="Lee M.R."/>
            <person name="Yang Y.T."/>
            <person name="Kim J.S."/>
        </authorList>
    </citation>
    <scope>NUCLEOTIDE SEQUENCE [LARGE SCALE GENOMIC DNA]</scope>
    <source>
        <strain evidence="1 2">JEF-007</strain>
    </source>
</reference>
<organism evidence="1 2">
    <name type="scientific">Beauveria bassiana</name>
    <name type="common">White muscardine disease fungus</name>
    <name type="synonym">Tritirachium shiotae</name>
    <dbReference type="NCBI Taxonomy" id="176275"/>
    <lineage>
        <taxon>Eukaryota</taxon>
        <taxon>Fungi</taxon>
        <taxon>Dikarya</taxon>
        <taxon>Ascomycota</taxon>
        <taxon>Pezizomycotina</taxon>
        <taxon>Sordariomycetes</taxon>
        <taxon>Hypocreomycetidae</taxon>
        <taxon>Hypocreales</taxon>
        <taxon>Cordycipitaceae</taxon>
        <taxon>Beauveria</taxon>
    </lineage>
</organism>
<evidence type="ECO:0000313" key="2">
    <source>
        <dbReference type="Proteomes" id="UP000235728"/>
    </source>
</evidence>
<gene>
    <name evidence="1" type="ORF">BM221_001140</name>
</gene>